<dbReference type="InterPro" id="IPR008201">
    <property type="entry name" value="HepT-like"/>
</dbReference>
<dbReference type="GO" id="GO:0016787">
    <property type="term" value="F:hydrolase activity"/>
    <property type="evidence" value="ECO:0007669"/>
    <property type="project" value="UniProtKB-KW"/>
</dbReference>
<dbReference type="KEGG" id="dgi:Desgi_2751"/>
<dbReference type="NCBIfam" id="NF047751">
    <property type="entry name" value="HepT_toxin"/>
    <property type="match status" value="1"/>
</dbReference>
<name>R4KNN0_9FIRM</name>
<dbReference type="Proteomes" id="UP000013520">
    <property type="component" value="Chromosome"/>
</dbReference>
<keyword evidence="6" id="KW-1185">Reference proteome</keyword>
<dbReference type="eggNOG" id="COG2445">
    <property type="taxonomic scope" value="Bacteria"/>
</dbReference>
<dbReference type="STRING" id="767817.Desgi_2751"/>
<comment type="similarity">
    <text evidence="4">Belongs to the HepT RNase toxin family.</text>
</comment>
<reference evidence="5 6" key="1">
    <citation type="submission" date="2012-01" db="EMBL/GenBank/DDBJ databases">
        <title>Complete sequence of Desulfotomaculum gibsoniae DSM 7213.</title>
        <authorList>
            <consortium name="US DOE Joint Genome Institute"/>
            <person name="Lucas S."/>
            <person name="Han J."/>
            <person name="Lapidus A."/>
            <person name="Cheng J.-F."/>
            <person name="Goodwin L."/>
            <person name="Pitluck S."/>
            <person name="Peters L."/>
            <person name="Ovchinnikova G."/>
            <person name="Teshima H."/>
            <person name="Detter J.C."/>
            <person name="Han C."/>
            <person name="Tapia R."/>
            <person name="Land M."/>
            <person name="Hauser L."/>
            <person name="Kyrpides N."/>
            <person name="Ivanova N."/>
            <person name="Pagani I."/>
            <person name="Parshina S."/>
            <person name="Plugge C."/>
            <person name="Muyzer G."/>
            <person name="Kuever J."/>
            <person name="Ivanova A."/>
            <person name="Nazina T."/>
            <person name="Klenk H.-P."/>
            <person name="Brambilla E."/>
            <person name="Spring S."/>
            <person name="Stams A.F."/>
            <person name="Woyke T."/>
        </authorList>
    </citation>
    <scope>NUCLEOTIDE SEQUENCE [LARGE SCALE GENOMIC DNA]</scope>
    <source>
        <strain evidence="5 6">DSM 7213</strain>
    </source>
</reference>
<keyword evidence="3" id="KW-0378">Hydrolase</keyword>
<protein>
    <recommendedName>
        <fullName evidence="7">DUF86 domain-containing protein</fullName>
    </recommendedName>
</protein>
<dbReference type="HOGENOM" id="CLU_142825_1_0_9"/>
<keyword evidence="1" id="KW-1277">Toxin-antitoxin system</keyword>
<dbReference type="InterPro" id="IPR052379">
    <property type="entry name" value="Type_VII_TA_RNase"/>
</dbReference>
<dbReference type="OrthoDB" id="9796612at2"/>
<proteinExistence type="inferred from homology"/>
<organism evidence="5 6">
    <name type="scientific">Desulfoscipio gibsoniae DSM 7213</name>
    <dbReference type="NCBI Taxonomy" id="767817"/>
    <lineage>
        <taxon>Bacteria</taxon>
        <taxon>Bacillati</taxon>
        <taxon>Bacillota</taxon>
        <taxon>Clostridia</taxon>
        <taxon>Eubacteriales</taxon>
        <taxon>Desulfallaceae</taxon>
        <taxon>Desulfoscipio</taxon>
    </lineage>
</organism>
<evidence type="ECO:0000256" key="3">
    <source>
        <dbReference type="ARBA" id="ARBA00022801"/>
    </source>
</evidence>
<evidence type="ECO:0000256" key="2">
    <source>
        <dbReference type="ARBA" id="ARBA00022722"/>
    </source>
</evidence>
<evidence type="ECO:0000256" key="1">
    <source>
        <dbReference type="ARBA" id="ARBA00022649"/>
    </source>
</evidence>
<evidence type="ECO:0008006" key="7">
    <source>
        <dbReference type="Google" id="ProtNLM"/>
    </source>
</evidence>
<dbReference type="Gene3D" id="1.20.120.580">
    <property type="entry name" value="bsu32300-like"/>
    <property type="match status" value="1"/>
</dbReference>
<evidence type="ECO:0000256" key="4">
    <source>
        <dbReference type="ARBA" id="ARBA00024207"/>
    </source>
</evidence>
<evidence type="ECO:0000313" key="5">
    <source>
        <dbReference type="EMBL" id="AGL02155.1"/>
    </source>
</evidence>
<dbReference type="InterPro" id="IPR037038">
    <property type="entry name" value="HepT-like_sf"/>
</dbReference>
<dbReference type="PANTHER" id="PTHR33397:SF3">
    <property type="entry name" value="MRNA NUCLEASE HEPT"/>
    <property type="match status" value="1"/>
</dbReference>
<dbReference type="Pfam" id="PF01934">
    <property type="entry name" value="HepT-like"/>
    <property type="match status" value="1"/>
</dbReference>
<dbReference type="GO" id="GO:0110001">
    <property type="term" value="C:toxin-antitoxin complex"/>
    <property type="evidence" value="ECO:0007669"/>
    <property type="project" value="InterPro"/>
</dbReference>
<keyword evidence="2" id="KW-0540">Nuclease</keyword>
<dbReference type="RefSeq" id="WP_006521886.1">
    <property type="nucleotide sequence ID" value="NC_021184.1"/>
</dbReference>
<dbReference type="AlphaFoldDB" id="R4KNN0"/>
<dbReference type="PANTHER" id="PTHR33397">
    <property type="entry name" value="UPF0331 PROTEIN YUTE"/>
    <property type="match status" value="1"/>
</dbReference>
<gene>
    <name evidence="5" type="ORF">Desgi_2751</name>
</gene>
<dbReference type="EMBL" id="CP003273">
    <property type="protein sequence ID" value="AGL02155.1"/>
    <property type="molecule type" value="Genomic_DNA"/>
</dbReference>
<evidence type="ECO:0000313" key="6">
    <source>
        <dbReference type="Proteomes" id="UP000013520"/>
    </source>
</evidence>
<accession>R4KNN0</accession>
<dbReference type="GO" id="GO:0004540">
    <property type="term" value="F:RNA nuclease activity"/>
    <property type="evidence" value="ECO:0007669"/>
    <property type="project" value="InterPro"/>
</dbReference>
<sequence length="140" mass="16142">MFNQQLITERLELIRSSVLRLKALTGMSLEDFQGNEDAQDIAENRLRKALEALFDLGRHIAVKSGAGIPHDYRSVIAMLSEKDILPADFCHEITGMAGYRNRLMHEYNKVTVPELYDILQTKLSDFELFCQYITKYLTKQ</sequence>